<evidence type="ECO:0000256" key="10">
    <source>
        <dbReference type="HAMAP-Rule" id="MF_00366"/>
    </source>
</evidence>
<evidence type="ECO:0000256" key="1">
    <source>
        <dbReference type="ARBA" id="ARBA00006711"/>
    </source>
</evidence>
<comment type="catalytic activity">
    <reaction evidence="9 10">
        <text>RNA(n) + a ribonucleoside 5'-triphosphate = RNA(n+1) + diphosphate</text>
        <dbReference type="Rhea" id="RHEA:21248"/>
        <dbReference type="Rhea" id="RHEA-COMP:14527"/>
        <dbReference type="Rhea" id="RHEA-COMP:17342"/>
        <dbReference type="ChEBI" id="CHEBI:33019"/>
        <dbReference type="ChEBI" id="CHEBI:61557"/>
        <dbReference type="ChEBI" id="CHEBI:140395"/>
        <dbReference type="EC" id="2.7.7.6"/>
    </reaction>
</comment>
<dbReference type="PANTHER" id="PTHR34476:SF1">
    <property type="entry name" value="DNA-DIRECTED RNA POLYMERASE SUBUNIT OMEGA"/>
    <property type="match status" value="1"/>
</dbReference>
<keyword evidence="12" id="KW-1185">Reference proteome</keyword>
<evidence type="ECO:0000256" key="6">
    <source>
        <dbReference type="ARBA" id="ARBA00022695"/>
    </source>
</evidence>
<name>A0ABQ5TIT5_9BACI</name>
<dbReference type="RefSeq" id="WP_017796619.1">
    <property type="nucleotide sequence ID" value="NZ_BSKO01000001.1"/>
</dbReference>
<evidence type="ECO:0000313" key="12">
    <source>
        <dbReference type="Proteomes" id="UP001275436"/>
    </source>
</evidence>
<dbReference type="GO" id="GO:0000428">
    <property type="term" value="C:DNA-directed RNA polymerase complex"/>
    <property type="evidence" value="ECO:0007669"/>
    <property type="project" value="UniProtKB-KW"/>
</dbReference>
<evidence type="ECO:0000256" key="3">
    <source>
        <dbReference type="ARBA" id="ARBA00013725"/>
    </source>
</evidence>
<reference evidence="11 12" key="1">
    <citation type="submission" date="2023-02" db="EMBL/GenBank/DDBJ databases">
        <title>Oceanobacillus kimchii IFOP_LL358 isolated form Alexandrium catenella lab strain.</title>
        <authorList>
            <person name="Gajardo G."/>
            <person name="Ueki S."/>
            <person name="Maruyama F."/>
        </authorList>
    </citation>
    <scope>NUCLEOTIDE SEQUENCE [LARGE SCALE GENOMIC DNA]</scope>
    <source>
        <strain evidence="11 12">IFOP_LL358</strain>
    </source>
</reference>
<evidence type="ECO:0000256" key="9">
    <source>
        <dbReference type="ARBA" id="ARBA00048552"/>
    </source>
</evidence>
<keyword evidence="6 10" id="KW-0548">Nucleotidyltransferase</keyword>
<keyword evidence="4 10" id="KW-0240">DNA-directed RNA polymerase</keyword>
<dbReference type="SUPFAM" id="SSF63562">
    <property type="entry name" value="RPB6/omega subunit-like"/>
    <property type="match status" value="1"/>
</dbReference>
<comment type="subunit">
    <text evidence="10">The RNAP catalytic core consists of 2 alpha, 1 beta, 1 beta' and 1 omega subunit. When a sigma factor is associated with the core the holoenzyme is formed, which can initiate transcription.</text>
</comment>
<keyword evidence="7 10" id="KW-0804">Transcription</keyword>
<organism evidence="11 12">
    <name type="scientific">Oceanobacillus kimchii</name>
    <dbReference type="NCBI Taxonomy" id="746691"/>
    <lineage>
        <taxon>Bacteria</taxon>
        <taxon>Bacillati</taxon>
        <taxon>Bacillota</taxon>
        <taxon>Bacilli</taxon>
        <taxon>Bacillales</taxon>
        <taxon>Bacillaceae</taxon>
        <taxon>Oceanobacillus</taxon>
    </lineage>
</organism>
<dbReference type="NCBIfam" id="TIGR00690">
    <property type="entry name" value="rpoZ"/>
    <property type="match status" value="1"/>
</dbReference>
<protein>
    <recommendedName>
        <fullName evidence="3 10">DNA-directed RNA polymerase subunit omega</fullName>
        <shortName evidence="10">RNAP omega subunit</shortName>
        <ecNumber evidence="2 10">2.7.7.6</ecNumber>
    </recommendedName>
    <alternativeName>
        <fullName evidence="10">RNA polymerase omega subunit</fullName>
    </alternativeName>
    <alternativeName>
        <fullName evidence="8 10">Transcriptase subunit omega</fullName>
    </alternativeName>
</protein>
<evidence type="ECO:0000313" key="11">
    <source>
        <dbReference type="EMBL" id="GLO65940.1"/>
    </source>
</evidence>
<dbReference type="HAMAP" id="MF_00366">
    <property type="entry name" value="RNApol_bact_RpoZ"/>
    <property type="match status" value="1"/>
</dbReference>
<evidence type="ECO:0000256" key="8">
    <source>
        <dbReference type="ARBA" id="ARBA00029924"/>
    </source>
</evidence>
<evidence type="ECO:0000256" key="2">
    <source>
        <dbReference type="ARBA" id="ARBA00012418"/>
    </source>
</evidence>
<comment type="caution">
    <text evidence="11">The sequence shown here is derived from an EMBL/GenBank/DDBJ whole genome shotgun (WGS) entry which is preliminary data.</text>
</comment>
<dbReference type="InterPro" id="IPR006110">
    <property type="entry name" value="Pol_omega/Rpo6/RPB6"/>
</dbReference>
<dbReference type="InterPro" id="IPR036161">
    <property type="entry name" value="RPB6/omega-like_sf"/>
</dbReference>
<dbReference type="Pfam" id="PF01192">
    <property type="entry name" value="RNA_pol_Rpb6"/>
    <property type="match status" value="1"/>
</dbReference>
<evidence type="ECO:0000256" key="5">
    <source>
        <dbReference type="ARBA" id="ARBA00022679"/>
    </source>
</evidence>
<dbReference type="EMBL" id="BSKO01000001">
    <property type="protein sequence ID" value="GLO65940.1"/>
    <property type="molecule type" value="Genomic_DNA"/>
</dbReference>
<sequence>MMLEPSIDALQKRIKSKYSLVTLSARRARQLSESKQPLVEKSKSHKFVGMALEEIEAGKLYIEN</sequence>
<dbReference type="Gene3D" id="3.90.940.10">
    <property type="match status" value="1"/>
</dbReference>
<comment type="similarity">
    <text evidence="1 10">Belongs to the RNA polymerase subunit omega family.</text>
</comment>
<gene>
    <name evidence="10 11" type="primary">rpoZ</name>
    <name evidence="11" type="ORF">MACH08_17240</name>
</gene>
<dbReference type="PANTHER" id="PTHR34476">
    <property type="entry name" value="DNA-DIRECTED RNA POLYMERASE SUBUNIT OMEGA"/>
    <property type="match status" value="1"/>
</dbReference>
<dbReference type="Proteomes" id="UP001275436">
    <property type="component" value="Unassembled WGS sequence"/>
</dbReference>
<keyword evidence="5 10" id="KW-0808">Transferase</keyword>
<dbReference type="SMART" id="SM01409">
    <property type="entry name" value="RNA_pol_Rpb6"/>
    <property type="match status" value="1"/>
</dbReference>
<comment type="function">
    <text evidence="10">Promotes RNA polymerase assembly. Latches the N- and C-terminal regions of the beta' subunit thereby facilitating its interaction with the beta and alpha subunits.</text>
</comment>
<evidence type="ECO:0000256" key="7">
    <source>
        <dbReference type="ARBA" id="ARBA00023163"/>
    </source>
</evidence>
<proteinExistence type="inferred from homology"/>
<dbReference type="InterPro" id="IPR003716">
    <property type="entry name" value="DNA-dir_RNA_pol_omega"/>
</dbReference>
<evidence type="ECO:0000256" key="4">
    <source>
        <dbReference type="ARBA" id="ARBA00022478"/>
    </source>
</evidence>
<dbReference type="EC" id="2.7.7.6" evidence="2 10"/>
<accession>A0ABQ5TIT5</accession>